<evidence type="ECO:0000256" key="1">
    <source>
        <dbReference type="ARBA" id="ARBA00008282"/>
    </source>
</evidence>
<dbReference type="Gene3D" id="3.10.520.10">
    <property type="entry name" value="ApbE-like domains"/>
    <property type="match status" value="1"/>
</dbReference>
<keyword evidence="5 11" id="KW-0808">Transferase</keyword>
<evidence type="ECO:0000256" key="8">
    <source>
        <dbReference type="ARBA" id="ARBA00022842"/>
    </source>
</evidence>
<dbReference type="PIRSF" id="PIRSF006268">
    <property type="entry name" value="ApbE"/>
    <property type="match status" value="1"/>
</dbReference>
<dbReference type="RefSeq" id="WP_071564536.1">
    <property type="nucleotide sequence ID" value="NZ_MIQH01000618.1"/>
</dbReference>
<evidence type="ECO:0000256" key="9">
    <source>
        <dbReference type="ARBA" id="ARBA00031306"/>
    </source>
</evidence>
<comment type="cofactor">
    <cofactor evidence="12">
        <name>Mg(2+)</name>
        <dbReference type="ChEBI" id="CHEBI:18420"/>
    </cofactor>
    <cofactor evidence="12">
        <name>Mn(2+)</name>
        <dbReference type="ChEBI" id="CHEBI:29035"/>
    </cofactor>
    <text evidence="12">Magnesium. Can also use manganese.</text>
</comment>
<evidence type="ECO:0000256" key="2">
    <source>
        <dbReference type="ARBA" id="ARBA00011955"/>
    </source>
</evidence>
<dbReference type="AlphaFoldDB" id="A0A1J5TUQ9"/>
<comment type="function">
    <text evidence="13">Flavin transferase that catalyzes the transfer of the FMN moiety of FAD and its covalent binding to the hydroxyl group of a threonine residue in a target flavoprotein.</text>
</comment>
<evidence type="ECO:0000256" key="3">
    <source>
        <dbReference type="ARBA" id="ARBA00016337"/>
    </source>
</evidence>
<organism evidence="14 15">
    <name type="scientific">Bathymodiolus thermophilus thioautotrophic gill symbiont</name>
    <dbReference type="NCBI Taxonomy" id="2360"/>
    <lineage>
        <taxon>Bacteria</taxon>
        <taxon>Pseudomonadati</taxon>
        <taxon>Pseudomonadota</taxon>
        <taxon>Gammaproteobacteria</taxon>
        <taxon>sulfur-oxidizing symbionts</taxon>
    </lineage>
</organism>
<comment type="caution">
    <text evidence="14">The sequence shown here is derived from an EMBL/GenBank/DDBJ whole genome shotgun (WGS) entry which is preliminary data.</text>
</comment>
<dbReference type="InterPro" id="IPR024932">
    <property type="entry name" value="ApbE"/>
</dbReference>
<dbReference type="InterPro" id="IPR003374">
    <property type="entry name" value="ApbE-like_sf"/>
</dbReference>
<evidence type="ECO:0000256" key="10">
    <source>
        <dbReference type="ARBA" id="ARBA00048540"/>
    </source>
</evidence>
<dbReference type="EC" id="2.7.1.180" evidence="2 11"/>
<evidence type="ECO:0000256" key="13">
    <source>
        <dbReference type="RuleBase" id="RU363002"/>
    </source>
</evidence>
<gene>
    <name evidence="14" type="ORF">BGC33_14690</name>
</gene>
<dbReference type="PROSITE" id="PS51257">
    <property type="entry name" value="PROKAR_LIPOPROTEIN"/>
    <property type="match status" value="1"/>
</dbReference>
<dbReference type="GO" id="GO:0046872">
    <property type="term" value="F:metal ion binding"/>
    <property type="evidence" value="ECO:0007669"/>
    <property type="project" value="UniProtKB-UniRule"/>
</dbReference>
<accession>A0A1J5TUQ9</accession>
<protein>
    <recommendedName>
        <fullName evidence="3 11">FAD:protein FMN transferase</fullName>
        <ecNumber evidence="2 11">2.7.1.180</ecNumber>
    </recommendedName>
    <alternativeName>
        <fullName evidence="9 11">Flavin transferase</fullName>
    </alternativeName>
</protein>
<dbReference type="Pfam" id="PF02424">
    <property type="entry name" value="ApbE"/>
    <property type="match status" value="1"/>
</dbReference>
<feature type="binding site" evidence="12">
    <location>
        <position position="285"/>
    </location>
    <ligand>
        <name>Mg(2+)</name>
        <dbReference type="ChEBI" id="CHEBI:18420"/>
    </ligand>
</feature>
<comment type="subcellular location">
    <subcellularLocation>
        <location evidence="13">Cell inner membrane</location>
        <topology evidence="13">Lipid-anchor</topology>
        <orientation evidence="13">Periplasmic side</orientation>
    </subcellularLocation>
</comment>
<keyword evidence="8 11" id="KW-0460">Magnesium</keyword>
<evidence type="ECO:0000313" key="15">
    <source>
        <dbReference type="Proteomes" id="UP000182798"/>
    </source>
</evidence>
<evidence type="ECO:0000256" key="6">
    <source>
        <dbReference type="ARBA" id="ARBA00022723"/>
    </source>
</evidence>
<keyword evidence="13" id="KW-1003">Cell membrane</keyword>
<comment type="catalytic activity">
    <reaction evidence="10 11 13">
        <text>L-threonyl-[protein] + FAD = FMN-L-threonyl-[protein] + AMP + H(+)</text>
        <dbReference type="Rhea" id="RHEA:36847"/>
        <dbReference type="Rhea" id="RHEA-COMP:11060"/>
        <dbReference type="Rhea" id="RHEA-COMP:11061"/>
        <dbReference type="ChEBI" id="CHEBI:15378"/>
        <dbReference type="ChEBI" id="CHEBI:30013"/>
        <dbReference type="ChEBI" id="CHEBI:57692"/>
        <dbReference type="ChEBI" id="CHEBI:74257"/>
        <dbReference type="ChEBI" id="CHEBI:456215"/>
        <dbReference type="EC" id="2.7.1.180"/>
    </reaction>
</comment>
<feature type="binding site" evidence="12">
    <location>
        <position position="178"/>
    </location>
    <ligand>
        <name>Mg(2+)</name>
        <dbReference type="ChEBI" id="CHEBI:18420"/>
    </ligand>
</feature>
<evidence type="ECO:0000256" key="11">
    <source>
        <dbReference type="PIRNR" id="PIRNR006268"/>
    </source>
</evidence>
<evidence type="ECO:0000256" key="7">
    <source>
        <dbReference type="ARBA" id="ARBA00022827"/>
    </source>
</evidence>
<evidence type="ECO:0000256" key="4">
    <source>
        <dbReference type="ARBA" id="ARBA00022630"/>
    </source>
</evidence>
<name>A0A1J5TUQ9_9GAMM</name>
<dbReference type="PANTHER" id="PTHR30040:SF2">
    <property type="entry name" value="FAD:PROTEIN FMN TRANSFERASE"/>
    <property type="match status" value="1"/>
</dbReference>
<evidence type="ECO:0000256" key="5">
    <source>
        <dbReference type="ARBA" id="ARBA00022679"/>
    </source>
</evidence>
<comment type="similarity">
    <text evidence="1 11 13">Belongs to the ApbE family.</text>
</comment>
<proteinExistence type="inferred from homology"/>
<keyword evidence="13" id="KW-0449">Lipoprotein</keyword>
<dbReference type="EMBL" id="MIQH01000618">
    <property type="protein sequence ID" value="OIR24538.1"/>
    <property type="molecule type" value="Genomic_DNA"/>
</dbReference>
<keyword evidence="13" id="KW-0997">Cell inner membrane</keyword>
<dbReference type="GO" id="GO:0005886">
    <property type="term" value="C:plasma membrane"/>
    <property type="evidence" value="ECO:0007669"/>
    <property type="project" value="UniProtKB-SubCell"/>
</dbReference>
<dbReference type="PANTHER" id="PTHR30040">
    <property type="entry name" value="THIAMINE BIOSYNTHESIS LIPOPROTEIN APBE"/>
    <property type="match status" value="1"/>
</dbReference>
<keyword evidence="7 11" id="KW-0274">FAD</keyword>
<dbReference type="GO" id="GO:0016740">
    <property type="term" value="F:transferase activity"/>
    <property type="evidence" value="ECO:0007669"/>
    <property type="project" value="UniProtKB-UniRule"/>
</dbReference>
<dbReference type="Proteomes" id="UP000182798">
    <property type="component" value="Unassembled WGS sequence"/>
</dbReference>
<dbReference type="OrthoDB" id="9778595at2"/>
<keyword evidence="6 11" id="KW-0479">Metal-binding</keyword>
<evidence type="ECO:0000256" key="12">
    <source>
        <dbReference type="PIRSR" id="PIRSR006268-2"/>
    </source>
</evidence>
<keyword evidence="13" id="KW-0472">Membrane</keyword>
<sequence length="329" mass="36915">MAKIKRNINRNITKLYLIGIVFLLLGGCGKNEKINTLTGSTMGTTWTVKTIGNRVISQQAVDARLVAINQIFSTWEAKSELSLLNKKPVQQWISVSDELFYVLKKSKEIYQQTHGYFDPGIGRLIDIWGFGVNKVAQKPSHYQVKKALYNSSIRYLALKDGTNKAVKKIRDIHINLSAIAKGYAVDEIAKLLNIKNYLVEIGGEVRSRGKHNGKPWVLGIERPNNPTPIAIKPNNQSIATSGNYRNYFIWEGQRYMHILNSNTGFPVNSDLASVSVLHSQTMKADAYATAMMAMGNKKATALAKRLNLSVILILNQRANFKINKINFLY</sequence>
<feature type="binding site" evidence="12">
    <location>
        <position position="289"/>
    </location>
    <ligand>
        <name>Mg(2+)</name>
        <dbReference type="ChEBI" id="CHEBI:18420"/>
    </ligand>
</feature>
<keyword evidence="4 11" id="KW-0285">Flavoprotein</keyword>
<dbReference type="SUPFAM" id="SSF143631">
    <property type="entry name" value="ApbE-like"/>
    <property type="match status" value="1"/>
</dbReference>
<reference evidence="15" key="1">
    <citation type="submission" date="2016-09" db="EMBL/GenBank/DDBJ databases">
        <title>Genome Sequence of Bathymodiolus thermophilus sulfur-oxidizing gill endosymbiont.</title>
        <authorList>
            <person name="Ponnudurai R."/>
            <person name="Kleiner M."/>
            <person name="Sayavedra L."/>
            <person name="Thuermer A."/>
            <person name="Felbeck H."/>
            <person name="Schlueter R."/>
            <person name="Schweder T."/>
            <person name="Markert S."/>
        </authorList>
    </citation>
    <scope>NUCLEOTIDE SEQUENCE [LARGE SCALE GENOMIC DNA]</scope>
    <source>
        <strain evidence="15">BAT/CrabSpa'14</strain>
    </source>
</reference>
<evidence type="ECO:0000313" key="14">
    <source>
        <dbReference type="EMBL" id="OIR24538.1"/>
    </source>
</evidence>